<gene>
    <name evidence="2" type="ORF">SAMN04515674_1247</name>
</gene>
<keyword evidence="1" id="KW-0732">Signal</keyword>
<dbReference type="RefSeq" id="WP_092019850.1">
    <property type="nucleotide sequence ID" value="NZ_FOXH01000024.1"/>
</dbReference>
<evidence type="ECO:0000313" key="2">
    <source>
        <dbReference type="EMBL" id="SFQ50813.1"/>
    </source>
</evidence>
<evidence type="ECO:0000256" key="1">
    <source>
        <dbReference type="SAM" id="SignalP"/>
    </source>
</evidence>
<feature type="signal peptide" evidence="1">
    <location>
        <begin position="1"/>
        <end position="20"/>
    </location>
</feature>
<protein>
    <submittedName>
        <fullName evidence="2">Putative salt-induced outer membrane protein</fullName>
    </submittedName>
</protein>
<name>A0A1I5Z2W8_9BACT</name>
<accession>A0A1I5Z2W8</accession>
<feature type="chain" id="PRO_5011733986" evidence="1">
    <location>
        <begin position="21"/>
        <end position="242"/>
    </location>
</feature>
<dbReference type="OrthoDB" id="943918at2"/>
<dbReference type="EMBL" id="FOXH01000024">
    <property type="protein sequence ID" value="SFQ50813.1"/>
    <property type="molecule type" value="Genomic_DNA"/>
</dbReference>
<evidence type="ECO:0000313" key="3">
    <source>
        <dbReference type="Proteomes" id="UP000199306"/>
    </source>
</evidence>
<organism evidence="2 3">
    <name type="scientific">Pseudarcicella hirudinis</name>
    <dbReference type="NCBI Taxonomy" id="1079859"/>
    <lineage>
        <taxon>Bacteria</taxon>
        <taxon>Pseudomonadati</taxon>
        <taxon>Bacteroidota</taxon>
        <taxon>Cytophagia</taxon>
        <taxon>Cytophagales</taxon>
        <taxon>Flectobacillaceae</taxon>
        <taxon>Pseudarcicella</taxon>
    </lineage>
</organism>
<keyword evidence="3" id="KW-1185">Reference proteome</keyword>
<sequence length="242" mass="27572">MKKKTLFLAFLMAFTVQVFAQTPDEIFNKYFESTGGKALWNDVKTYSLKQSFYANAPTDYEMDIKASLLDNSVIKTKTILKRDFIYGISSSDAWLKIPMGSRDKNPTYDVKDLSDKEHNNMKRELQDFLSPMLNYQAKNYIASFVGLENDGAKKVNHVQLSGKDVIYDLYFDPATNLLTKEKIKLAATGEEIVKTYSAYATSDYGIKYPSEGTYTSSLDKKTVKLTTKMVYNDQLTGVLFKR</sequence>
<dbReference type="Proteomes" id="UP000199306">
    <property type="component" value="Unassembled WGS sequence"/>
</dbReference>
<reference evidence="2 3" key="1">
    <citation type="submission" date="2016-10" db="EMBL/GenBank/DDBJ databases">
        <authorList>
            <person name="de Groot N.N."/>
        </authorList>
    </citation>
    <scope>NUCLEOTIDE SEQUENCE [LARGE SCALE GENOMIC DNA]</scope>
    <source>
        <strain evidence="3">E92,LMG 26720,CCM 7988</strain>
    </source>
</reference>
<dbReference type="AlphaFoldDB" id="A0A1I5Z2W8"/>
<dbReference type="STRING" id="1079859.SAMN04515674_1247"/>
<proteinExistence type="predicted"/>